<name>A0A6H9YNI1_9ACTN</name>
<proteinExistence type="predicted"/>
<dbReference type="InterPro" id="IPR045428">
    <property type="entry name" value="EACC1"/>
</dbReference>
<accession>A0A6H9YNI1</accession>
<evidence type="ECO:0000313" key="1">
    <source>
        <dbReference type="EMBL" id="KAB2347735.1"/>
    </source>
</evidence>
<protein>
    <submittedName>
        <fullName evidence="1">Uncharacterized protein</fullName>
    </submittedName>
</protein>
<comment type="caution">
    <text evidence="1">The sequence shown here is derived from an EMBL/GenBank/DDBJ whole genome shotgun (WGS) entry which is preliminary data.</text>
</comment>
<evidence type="ECO:0000313" key="2">
    <source>
        <dbReference type="Proteomes" id="UP000468735"/>
    </source>
</evidence>
<dbReference type="OrthoDB" id="3626734at2"/>
<organism evidence="1 2">
    <name type="scientific">Actinomadura rudentiformis</name>
    <dbReference type="NCBI Taxonomy" id="359158"/>
    <lineage>
        <taxon>Bacteria</taxon>
        <taxon>Bacillati</taxon>
        <taxon>Actinomycetota</taxon>
        <taxon>Actinomycetes</taxon>
        <taxon>Streptosporangiales</taxon>
        <taxon>Thermomonosporaceae</taxon>
        <taxon>Actinomadura</taxon>
    </lineage>
</organism>
<sequence length="61" mass="6369">MLEAAAGAALGNVVESVLSWRKSRPSSPDVTIEYKGKTISIAGLSAEEIAALLKALDDEQP</sequence>
<dbReference type="EMBL" id="WBMT01000008">
    <property type="protein sequence ID" value="KAB2347735.1"/>
    <property type="molecule type" value="Genomic_DNA"/>
</dbReference>
<dbReference type="AlphaFoldDB" id="A0A6H9YNI1"/>
<dbReference type="Proteomes" id="UP000468735">
    <property type="component" value="Unassembled WGS sequence"/>
</dbReference>
<reference evidence="1 2" key="1">
    <citation type="submission" date="2019-09" db="EMBL/GenBank/DDBJ databases">
        <title>Actinomadura physcomitrii sp. nov., a novel actinomycete isolated from moss [Physcomitrium sphaericum (Ludw) Fuernr].</title>
        <authorList>
            <person name="Zhuang X."/>
            <person name="Liu C."/>
        </authorList>
    </citation>
    <scope>NUCLEOTIDE SEQUENCE [LARGE SCALE GENOMIC DNA]</scope>
    <source>
        <strain evidence="1 2">HMC1</strain>
    </source>
</reference>
<keyword evidence="2" id="KW-1185">Reference proteome</keyword>
<gene>
    <name evidence="1" type="ORF">F8566_17640</name>
</gene>
<dbReference type="Pfam" id="PF19953">
    <property type="entry name" value="EACC1"/>
    <property type="match status" value="1"/>
</dbReference>